<dbReference type="InterPro" id="IPR006935">
    <property type="entry name" value="Helicase/UvrB_N"/>
</dbReference>
<feature type="domain" description="Helicase ATP-binding" evidence="1">
    <location>
        <begin position="251"/>
        <end position="475"/>
    </location>
</feature>
<dbReference type="Pfam" id="PF04851">
    <property type="entry name" value="ResIII"/>
    <property type="match status" value="1"/>
</dbReference>
<dbReference type="InterPro" id="IPR014001">
    <property type="entry name" value="Helicase_ATP-bd"/>
</dbReference>
<name>A0A6C0L7U7_9ZZZZ</name>
<protein>
    <recommendedName>
        <fullName evidence="1">Helicase ATP-binding domain-containing protein</fullName>
    </recommendedName>
</protein>
<dbReference type="GO" id="GO:0005524">
    <property type="term" value="F:ATP binding"/>
    <property type="evidence" value="ECO:0007669"/>
    <property type="project" value="InterPro"/>
</dbReference>
<dbReference type="Gene3D" id="3.40.50.300">
    <property type="entry name" value="P-loop containing nucleotide triphosphate hydrolases"/>
    <property type="match status" value="1"/>
</dbReference>
<dbReference type="InterPro" id="IPR027417">
    <property type="entry name" value="P-loop_NTPase"/>
</dbReference>
<dbReference type="SMART" id="SM00487">
    <property type="entry name" value="DEXDc"/>
    <property type="match status" value="1"/>
</dbReference>
<dbReference type="EMBL" id="MN740449">
    <property type="protein sequence ID" value="QHU27039.1"/>
    <property type="molecule type" value="Genomic_DNA"/>
</dbReference>
<dbReference type="GO" id="GO:0003677">
    <property type="term" value="F:DNA binding"/>
    <property type="evidence" value="ECO:0007669"/>
    <property type="project" value="InterPro"/>
</dbReference>
<evidence type="ECO:0000259" key="1">
    <source>
        <dbReference type="PROSITE" id="PS51192"/>
    </source>
</evidence>
<sequence>MDQEFCNNNVRIKEYIKLILLGKGEAGVNLKKQNYYDTYFSLLSDVEKQSALKIDNITVPSLILEIDKLIFAKCENLFLKVKDDYDFIKDIVSESTLKTIKQVKKDSTELNNKLNNFFNNTATIKRASDNLKSFNDNKKRKCIDETKAILSKESKYRDLPSLEALIVTNYKDVIQILEITVNEIKTCSNKALLLCIILYVMIVFSDLNDGPLLEIVKSNDVFINDAAMVEIFSKKTTLDSRQNIAVQRFTKFKKPGDKVSFLFHGVGTGKTMTSLSIAISNLTKKNIQGEQDFSPFKVLVIAPSGIFRGAFIDDCLNLGIYVNNVVIQNISGSVLRIESFNGLIKHSKNPEKLYEIEFTGYDYDNLFHTNGGLTYFNDQNYDFLICDEAHRLLTNRLPSTNRENSYTRYDLEENERGGIKIVTMEGDQSLVRNVITDNTFLEFVSKFKQSVFLTGTPIQSSADDIIDIAFFLNSPNLNKSNEQKFIKDAISSGRQTAIFKPIDSLSYFLSGNFTVQCKVAVTSILTGLVSALDLIDKGVSKFTFIPYLNGGAPEKINDGNKLILYKKEIDNIVTIITDKPNISGLIALFESNLVPSLIHKIDPSDKISTHNNIDGLIYGNIFFLILINKSIKPGEHPDVTELKGGTTGMEKVINSFSLLGNLLSGLIKNLVNTIKTAGSNKENAIKLFVLSATTSISAYQYIFAAELKTTAAALAQVLLATKAAAAAAPAAAAAAAQAAAAAAVVPSWVSWTAAQPLGVMAEKLGIFIKVCKGLVSPFKSWLESCFEIDYDNLLKHTFPYVSVYNYDFNNYAIDKDEFYKDIESPESGKNLFISMVNTKGNKSSFPVRNIIQFLIPFTEDQSKKINTETRRLSSDPKKLNDIIDNINNIGCIIEDGNKDMLKGSYNINDFAALLAARADFLDTREQIAPSDKFKNKVTRINIPDNLGEAIKTATKNNRELTGNHYIQTDEINKIMRQAVANRKNLDESDPSYMNDDSVRYVSILSQLMNIKCGLLYHDYGYGLHPHYVKIDNKYEYYLPLIYPATSEIMYSFCNFLKKFNKKYIWMNSDKPDDVVKNFKYGQTLTFPIGSGHDEHPICVIISPDHTEGFSFIYNPSILIPALCKTAGDQEQVNGRILRKYGNDTHNKKSYEKTIYQYSGGSDDDLAHATTFQILYGIDEKHKIVGSKPTLITSNTGVNRYFFRPFQQFQKTTTQNFINAIPNNVLRTWANQTINAEVGVMRGRNLPEAQRNARIESLIGRYQNSYPSEEFHMILLYNVALISKTYFGKLVEMENKSYKNQRIKPGDSELIGSSAGKNLFYCRYKPINRILCNIEEREREGNKREEENNVDLVQEMVDEAPWRSVKSVKKANSAPLPGRNRSVRLRHSLGVRARSLGSIKKSLRLSAKTRLENTNDSIWKSVKGVKTWKSVKHKGGRKTRKNIRKY</sequence>
<evidence type="ECO:0000313" key="2">
    <source>
        <dbReference type="EMBL" id="QHU27039.1"/>
    </source>
</evidence>
<proteinExistence type="predicted"/>
<dbReference type="SUPFAM" id="SSF52540">
    <property type="entry name" value="P-loop containing nucleoside triphosphate hydrolases"/>
    <property type="match status" value="1"/>
</dbReference>
<organism evidence="2">
    <name type="scientific">viral metagenome</name>
    <dbReference type="NCBI Taxonomy" id="1070528"/>
    <lineage>
        <taxon>unclassified sequences</taxon>
        <taxon>metagenomes</taxon>
        <taxon>organismal metagenomes</taxon>
    </lineage>
</organism>
<accession>A0A6C0L7U7</accession>
<reference evidence="2" key="1">
    <citation type="journal article" date="2020" name="Nature">
        <title>Giant virus diversity and host interactions through global metagenomics.</title>
        <authorList>
            <person name="Schulz F."/>
            <person name="Roux S."/>
            <person name="Paez-Espino D."/>
            <person name="Jungbluth S."/>
            <person name="Walsh D.A."/>
            <person name="Denef V.J."/>
            <person name="McMahon K.D."/>
            <person name="Konstantinidis K.T."/>
            <person name="Eloe-Fadrosh E.A."/>
            <person name="Kyrpides N.C."/>
            <person name="Woyke T."/>
        </authorList>
    </citation>
    <scope>NUCLEOTIDE SEQUENCE</scope>
    <source>
        <strain evidence="2">GVMAG-M-3300027759-42</strain>
    </source>
</reference>
<dbReference type="GO" id="GO:0016787">
    <property type="term" value="F:hydrolase activity"/>
    <property type="evidence" value="ECO:0007669"/>
    <property type="project" value="InterPro"/>
</dbReference>
<dbReference type="PROSITE" id="PS51192">
    <property type="entry name" value="HELICASE_ATP_BIND_1"/>
    <property type="match status" value="1"/>
</dbReference>